<sequence>MDPTQVPATAPLSQHQADRKDHILHLIAVLFAELDGIAPDVIPSSASLSIPAGPLPLPEEDEEVPPPTFACNACRYVNNIMVHNPFKWYVVVREWAVGVVQGSADSTALTTGITAGLAEKAKTKKEAITIFNQALASGQVTVVPKMLKI</sequence>
<reference evidence="2" key="1">
    <citation type="journal article" date="2017" name="Nat. Ecol. Evol.">
        <title>Genome expansion and lineage-specific genetic innovations in the forest pathogenic fungi Armillaria.</title>
        <authorList>
            <person name="Sipos G."/>
            <person name="Prasanna A.N."/>
            <person name="Walter M.C."/>
            <person name="O'Connor E."/>
            <person name="Balint B."/>
            <person name="Krizsan K."/>
            <person name="Kiss B."/>
            <person name="Hess J."/>
            <person name="Varga T."/>
            <person name="Slot J."/>
            <person name="Riley R."/>
            <person name="Boka B."/>
            <person name="Rigling D."/>
            <person name="Barry K."/>
            <person name="Lee J."/>
            <person name="Mihaltcheva S."/>
            <person name="LaButti K."/>
            <person name="Lipzen A."/>
            <person name="Waldron R."/>
            <person name="Moloney N.M."/>
            <person name="Sperisen C."/>
            <person name="Kredics L."/>
            <person name="Vagvoelgyi C."/>
            <person name="Patrignani A."/>
            <person name="Fitzpatrick D."/>
            <person name="Nagy I."/>
            <person name="Doyle S."/>
            <person name="Anderson J.B."/>
            <person name="Grigoriev I.V."/>
            <person name="Gueldener U."/>
            <person name="Muensterkoetter M."/>
            <person name="Nagy L.G."/>
        </authorList>
    </citation>
    <scope>NUCLEOTIDE SEQUENCE [LARGE SCALE GENOMIC DNA]</scope>
    <source>
        <strain evidence="2">Ar21-2</strain>
    </source>
</reference>
<dbReference type="EMBL" id="KZ293669">
    <property type="protein sequence ID" value="PBK89377.1"/>
    <property type="molecule type" value="Genomic_DNA"/>
</dbReference>
<dbReference type="Proteomes" id="UP000217790">
    <property type="component" value="Unassembled WGS sequence"/>
</dbReference>
<dbReference type="OMA" id="RKDHILH"/>
<dbReference type="AlphaFoldDB" id="A0A2H3DJX6"/>
<protein>
    <submittedName>
        <fullName evidence="1">Uncharacterized protein</fullName>
    </submittedName>
</protein>
<organism evidence="1 2">
    <name type="scientific">Armillaria gallica</name>
    <name type="common">Bulbous honey fungus</name>
    <name type="synonym">Armillaria bulbosa</name>
    <dbReference type="NCBI Taxonomy" id="47427"/>
    <lineage>
        <taxon>Eukaryota</taxon>
        <taxon>Fungi</taxon>
        <taxon>Dikarya</taxon>
        <taxon>Basidiomycota</taxon>
        <taxon>Agaricomycotina</taxon>
        <taxon>Agaricomycetes</taxon>
        <taxon>Agaricomycetidae</taxon>
        <taxon>Agaricales</taxon>
        <taxon>Marasmiineae</taxon>
        <taxon>Physalacriaceae</taxon>
        <taxon>Armillaria</taxon>
    </lineage>
</organism>
<keyword evidence="2" id="KW-1185">Reference proteome</keyword>
<accession>A0A2H3DJX6</accession>
<proteinExistence type="predicted"/>
<dbReference type="InParanoid" id="A0A2H3DJX6"/>
<evidence type="ECO:0000313" key="1">
    <source>
        <dbReference type="EMBL" id="PBK89377.1"/>
    </source>
</evidence>
<gene>
    <name evidence="1" type="ORF">ARMGADRAFT_1083900</name>
</gene>
<evidence type="ECO:0000313" key="2">
    <source>
        <dbReference type="Proteomes" id="UP000217790"/>
    </source>
</evidence>
<dbReference type="OrthoDB" id="3048432at2759"/>
<name>A0A2H3DJX6_ARMGA</name>